<dbReference type="RefSeq" id="WP_014745670.1">
    <property type="nucleotide sequence ID" value="NC_017956.1"/>
</dbReference>
<dbReference type="Proteomes" id="UP000005258">
    <property type="component" value="Chromosome"/>
</dbReference>
<dbReference type="InterPro" id="IPR000674">
    <property type="entry name" value="Ald_Oxase/Xan_DH_a/b"/>
</dbReference>
<dbReference type="InterPro" id="IPR046867">
    <property type="entry name" value="AldOxase/xan_DH_MoCoBD2"/>
</dbReference>
<dbReference type="HOGENOM" id="CLU_001681_2_0_5"/>
<dbReference type="Pfam" id="PF01315">
    <property type="entry name" value="Ald_Xan_dh_C"/>
    <property type="match status" value="1"/>
</dbReference>
<dbReference type="SMART" id="SM01008">
    <property type="entry name" value="Ald_Xan_dh_C"/>
    <property type="match status" value="1"/>
</dbReference>
<dbReference type="Pfam" id="PF02738">
    <property type="entry name" value="MoCoBD_1"/>
    <property type="match status" value="1"/>
</dbReference>
<dbReference type="InterPro" id="IPR037165">
    <property type="entry name" value="AldOxase/xan_DH_Mopterin-bd_sf"/>
</dbReference>
<sequence length="790" mass="84322">MGQIGRPLRRKEDARFLTGAGQYVADAAAQLGAAHMRILRSPHGAALIRSIDTGAARALPGVLDVITGADLEKMGIGGLPCAWPVTSRDGSAMIHPPHPVLAVDRVLHVGDPLAAVVAETEAQADAAVEAIEVDYDPLPCQTDLATALDPEAARVRSDIPTNRCFDWDLGDEAAVDAALAASPRVVTLDLIQNRVNASPMETRGTLGIYDRGHGDYTLWTSSQNPHSIRVTLSAATLKVPEEKLRVISPDVGGGFGMKIYHYSEEVLVLVAAKRTGRPVRWIASRLEAFQADTYARDHVTTVSLGLEEDGRFRAMKVHTLANMGAYLSTFAPSIPTFFYANPFPGPYALRDVYVHVEGVFTNTTPVDAYRGAGRPEATYVMERIVETAARELGMDPFEIRRMNAIPPEAIPYRTPFLWTYDSGDLPALMDLARQAADLDGYDARRAASAAKGLRRGMGVAFYMEACGMGPSKLLIEAGLGGGQFEVATVRVGPTGGIMVLTGSHSHGQGHETAFAQIVADKTGIDPALIEIVHGDTAKVPYGVGTYGSRSLSVGGSALAVTTEKVVAKMTRIAAHMLGTTPDEVDLADGIFRMRSTNRSLTFAEVAGRAYAPVDYPPGMEPGIDETTYYDPEAFTFPYGCHIVEVEIDAETGTTKVDRYLAVDDFGRIVNPLIVEGQIHGGAAQAIGQACMEVCRYDPESGQLLTGSFMDYAMPRATDVPPVELVAMETLCTTNPLGAKGCGEASAIAGPAAVINAIADALHDLGVRHVDMPATPERVWRAIVSAGLNRP</sequence>
<dbReference type="eggNOG" id="COG1529">
    <property type="taxonomic scope" value="Bacteria"/>
</dbReference>
<dbReference type="STRING" id="1110502.TMO_2155"/>
<organism evidence="4 5">
    <name type="scientific">Tistrella mobilis (strain KA081020-065)</name>
    <dbReference type="NCBI Taxonomy" id="1110502"/>
    <lineage>
        <taxon>Bacteria</taxon>
        <taxon>Pseudomonadati</taxon>
        <taxon>Pseudomonadota</taxon>
        <taxon>Alphaproteobacteria</taxon>
        <taxon>Geminicoccales</taxon>
        <taxon>Geminicoccaceae</taxon>
        <taxon>Tistrella</taxon>
    </lineage>
</organism>
<evidence type="ECO:0000256" key="2">
    <source>
        <dbReference type="ARBA" id="ARBA00023002"/>
    </source>
</evidence>
<keyword evidence="1" id="KW-0500">Molybdenum</keyword>
<dbReference type="SUPFAM" id="SSF56003">
    <property type="entry name" value="Molybdenum cofactor-binding domain"/>
    <property type="match status" value="1"/>
</dbReference>
<dbReference type="PANTHER" id="PTHR11908:SF132">
    <property type="entry name" value="ALDEHYDE OXIDASE 1-RELATED"/>
    <property type="match status" value="1"/>
</dbReference>
<evidence type="ECO:0000259" key="3">
    <source>
        <dbReference type="SMART" id="SM01008"/>
    </source>
</evidence>
<dbReference type="GO" id="GO:0005506">
    <property type="term" value="F:iron ion binding"/>
    <property type="evidence" value="ECO:0007669"/>
    <property type="project" value="InterPro"/>
</dbReference>
<dbReference type="KEGG" id="tmo:TMO_2155"/>
<dbReference type="SUPFAM" id="SSF54665">
    <property type="entry name" value="CO dehydrogenase molybdoprotein N-domain-like"/>
    <property type="match status" value="1"/>
</dbReference>
<dbReference type="Pfam" id="PF20256">
    <property type="entry name" value="MoCoBD_2"/>
    <property type="match status" value="1"/>
</dbReference>
<gene>
    <name evidence="4" type="primary">coxL</name>
    <name evidence="4" type="ordered locus">TMO_2155</name>
</gene>
<keyword evidence="2" id="KW-0560">Oxidoreductase</keyword>
<dbReference type="PATRIC" id="fig|1110502.3.peg.2219"/>
<dbReference type="Gene3D" id="3.90.1170.50">
    <property type="entry name" value="Aldehyde oxidase/xanthine dehydrogenase, a/b hammerhead"/>
    <property type="match status" value="1"/>
</dbReference>
<name>I3TMK5_TISMK</name>
<feature type="domain" description="Aldehyde oxidase/xanthine dehydrogenase a/b hammerhead" evidence="3">
    <location>
        <begin position="18"/>
        <end position="139"/>
    </location>
</feature>
<dbReference type="InterPro" id="IPR016208">
    <property type="entry name" value="Ald_Oxase/xanthine_DH-like"/>
</dbReference>
<reference evidence="4 5" key="1">
    <citation type="journal article" date="2012" name="J. Am. Chem. Soc.">
        <title>Bacterial biosynthesis and maturation of the didemnin anti-cancer agents.</title>
        <authorList>
            <person name="Xu Y."/>
            <person name="Kersten R.D."/>
            <person name="Nam S.J."/>
            <person name="Lu L."/>
            <person name="Al-Suwailem A.M."/>
            <person name="Zheng H."/>
            <person name="Fenical W."/>
            <person name="Dorrestein P.C."/>
            <person name="Moore B.S."/>
            <person name="Qian P.Y."/>
        </authorList>
    </citation>
    <scope>NUCLEOTIDE SEQUENCE [LARGE SCALE GENOMIC DNA]</scope>
    <source>
        <strain evidence="4 5">KA081020-065</strain>
    </source>
</reference>
<dbReference type="InterPro" id="IPR008274">
    <property type="entry name" value="AldOxase/xan_DH_MoCoBD1"/>
</dbReference>
<evidence type="ECO:0000313" key="5">
    <source>
        <dbReference type="Proteomes" id="UP000005258"/>
    </source>
</evidence>
<evidence type="ECO:0000256" key="1">
    <source>
        <dbReference type="ARBA" id="ARBA00022505"/>
    </source>
</evidence>
<dbReference type="GO" id="GO:0016491">
    <property type="term" value="F:oxidoreductase activity"/>
    <property type="evidence" value="ECO:0007669"/>
    <property type="project" value="UniProtKB-KW"/>
</dbReference>
<dbReference type="EMBL" id="CP003236">
    <property type="protein sequence ID" value="AFK53993.1"/>
    <property type="molecule type" value="Genomic_DNA"/>
</dbReference>
<dbReference type="PANTHER" id="PTHR11908">
    <property type="entry name" value="XANTHINE DEHYDROGENASE"/>
    <property type="match status" value="1"/>
</dbReference>
<accession>I3TMK5</accession>
<dbReference type="AlphaFoldDB" id="I3TMK5"/>
<protein>
    <submittedName>
        <fullName evidence="4">Carbon monoxide dehydrogenase large chain</fullName>
    </submittedName>
</protein>
<proteinExistence type="predicted"/>
<keyword evidence="5" id="KW-1185">Reference proteome</keyword>
<evidence type="ECO:0000313" key="4">
    <source>
        <dbReference type="EMBL" id="AFK53993.1"/>
    </source>
</evidence>
<dbReference type="Gene3D" id="3.30.365.10">
    <property type="entry name" value="Aldehyde oxidase/xanthine dehydrogenase, molybdopterin binding domain"/>
    <property type="match status" value="4"/>
</dbReference>
<dbReference type="InterPro" id="IPR036856">
    <property type="entry name" value="Ald_Oxase/Xan_DH_a/b_sf"/>
</dbReference>